<name>A0A2M6UIP0_9BRAD</name>
<evidence type="ECO:0000313" key="1">
    <source>
        <dbReference type="EMBL" id="PIT04473.1"/>
    </source>
</evidence>
<dbReference type="Proteomes" id="UP000228930">
    <property type="component" value="Unassembled WGS sequence"/>
</dbReference>
<dbReference type="AlphaFoldDB" id="A0A2M6UIP0"/>
<reference evidence="1 2" key="1">
    <citation type="submission" date="2015-06" db="EMBL/GenBank/DDBJ databases">
        <title>Comparative genome analysis of nirS-carrying Bradyrhizobium sp. strains.</title>
        <authorList>
            <person name="Ishii S."/>
            <person name="Jang J."/>
            <person name="Nishizawa T."/>
            <person name="Senoo K."/>
        </authorList>
    </citation>
    <scope>NUCLEOTIDE SEQUENCE [LARGE SCALE GENOMIC DNA]</scope>
    <source>
        <strain evidence="1 2">TSA1</strain>
    </source>
</reference>
<proteinExistence type="predicted"/>
<gene>
    <name evidence="1" type="ORF">TSA1_29730</name>
</gene>
<dbReference type="EMBL" id="LFJC01000003">
    <property type="protein sequence ID" value="PIT04473.1"/>
    <property type="molecule type" value="Genomic_DNA"/>
</dbReference>
<accession>A0A2M6UIP0</accession>
<organism evidence="1 2">
    <name type="scientific">Bradyrhizobium nitroreducens</name>
    <dbReference type="NCBI Taxonomy" id="709803"/>
    <lineage>
        <taxon>Bacteria</taxon>
        <taxon>Pseudomonadati</taxon>
        <taxon>Pseudomonadota</taxon>
        <taxon>Alphaproteobacteria</taxon>
        <taxon>Hyphomicrobiales</taxon>
        <taxon>Nitrobacteraceae</taxon>
        <taxon>Bradyrhizobium</taxon>
    </lineage>
</organism>
<comment type="caution">
    <text evidence="1">The sequence shown here is derived from an EMBL/GenBank/DDBJ whole genome shotgun (WGS) entry which is preliminary data.</text>
</comment>
<evidence type="ECO:0000313" key="2">
    <source>
        <dbReference type="Proteomes" id="UP000228930"/>
    </source>
</evidence>
<protein>
    <submittedName>
        <fullName evidence="1">Uncharacterized protein</fullName>
    </submittedName>
</protein>
<sequence>MFRQPTGGHVLGHCSVGIVHSLFNGARNEQPPAKSGEQFFGIGARNLLEVRKIISVEMACQAYAAYAADKTGC</sequence>
<keyword evidence="2" id="KW-1185">Reference proteome</keyword>